<evidence type="ECO:0000256" key="2">
    <source>
        <dbReference type="SAM" id="SignalP"/>
    </source>
</evidence>
<feature type="chain" id="PRO_5045483006" description="DUF4349 domain-containing protein" evidence="2">
    <location>
        <begin position="25"/>
        <end position="225"/>
    </location>
</feature>
<keyword evidence="2" id="KW-0732">Signal</keyword>
<gene>
    <name evidence="3" type="ORF">LGH74_21380</name>
</gene>
<comment type="caution">
    <text evidence="3">The sequence shown here is derived from an EMBL/GenBank/DDBJ whole genome shotgun (WGS) entry which is preliminary data.</text>
</comment>
<feature type="transmembrane region" description="Helical" evidence="1">
    <location>
        <begin position="195"/>
        <end position="213"/>
    </location>
</feature>
<proteinExistence type="predicted"/>
<evidence type="ECO:0008006" key="5">
    <source>
        <dbReference type="Google" id="ProtNLM"/>
    </source>
</evidence>
<evidence type="ECO:0000313" key="4">
    <source>
        <dbReference type="Proteomes" id="UP001165296"/>
    </source>
</evidence>
<name>A0ABS8AXK9_9BACT</name>
<feature type="signal peptide" evidence="2">
    <location>
        <begin position="1"/>
        <end position="24"/>
    </location>
</feature>
<reference evidence="3" key="1">
    <citation type="submission" date="2021-10" db="EMBL/GenBank/DDBJ databases">
        <authorList>
            <person name="Dean J.D."/>
            <person name="Kim M.K."/>
            <person name="Newey C.N."/>
            <person name="Stoker T.S."/>
            <person name="Thompson D.W."/>
            <person name="Grose J.H."/>
        </authorList>
    </citation>
    <scope>NUCLEOTIDE SEQUENCE</scope>
    <source>
        <strain evidence="3">BT178</strain>
    </source>
</reference>
<dbReference type="RefSeq" id="WP_226179566.1">
    <property type="nucleotide sequence ID" value="NZ_JAJADR010000008.1"/>
</dbReference>
<accession>A0ABS8AXK9</accession>
<keyword evidence="4" id="KW-1185">Reference proteome</keyword>
<organism evidence="3 4">
    <name type="scientific">Hymenobacter lucidus</name>
    <dbReference type="NCBI Taxonomy" id="2880930"/>
    <lineage>
        <taxon>Bacteria</taxon>
        <taxon>Pseudomonadati</taxon>
        <taxon>Bacteroidota</taxon>
        <taxon>Cytophagia</taxon>
        <taxon>Cytophagales</taxon>
        <taxon>Hymenobacteraceae</taxon>
        <taxon>Hymenobacter</taxon>
    </lineage>
</organism>
<keyword evidence="1" id="KW-0812">Transmembrane</keyword>
<evidence type="ECO:0000313" key="3">
    <source>
        <dbReference type="EMBL" id="MCB2410556.1"/>
    </source>
</evidence>
<sequence>MMRTIQLTFFLILLLLANQPGAHAQEQQWQKVKLNGSTTVAFPEPAEKKEVQGQQTYNVRSGNNTYIVTAQKDAFDSDPELADQQKFYDSVLEGAMSQLADAQLVAKRPFEKNGFVGLEAQFNTALQTDIPQTLFMRIILVDGTLFIQNFVTSVNVDQAAVADQDRFFNSFQTSARKTAYAEPGTHGPAYAIGKLMGRLVVYGGLLALVIFLIRRFSKSKKEAKV</sequence>
<dbReference type="EMBL" id="JAJADR010000008">
    <property type="protein sequence ID" value="MCB2410556.1"/>
    <property type="molecule type" value="Genomic_DNA"/>
</dbReference>
<dbReference type="Proteomes" id="UP001165296">
    <property type="component" value="Unassembled WGS sequence"/>
</dbReference>
<keyword evidence="1" id="KW-1133">Transmembrane helix</keyword>
<protein>
    <recommendedName>
        <fullName evidence="5">DUF4349 domain-containing protein</fullName>
    </recommendedName>
</protein>
<evidence type="ECO:0000256" key="1">
    <source>
        <dbReference type="SAM" id="Phobius"/>
    </source>
</evidence>
<keyword evidence="1" id="KW-0472">Membrane</keyword>